<keyword evidence="4" id="KW-0328">Glycosyltransferase</keyword>
<evidence type="ECO:0000313" key="4">
    <source>
        <dbReference type="EMBL" id="VEB21891.1"/>
    </source>
</evidence>
<organism evidence="4 5">
    <name type="scientific">Avibacterium volantium</name>
    <name type="common">Pasteurella volantium</name>
    <dbReference type="NCBI Taxonomy" id="762"/>
    <lineage>
        <taxon>Bacteria</taxon>
        <taxon>Pseudomonadati</taxon>
        <taxon>Pseudomonadota</taxon>
        <taxon>Gammaproteobacteria</taxon>
        <taxon>Pasteurellales</taxon>
        <taxon>Pasteurellaceae</taxon>
        <taxon>Avibacterium</taxon>
    </lineage>
</organism>
<dbReference type="EC" id="2.4.1.-" evidence="4"/>
<sequence>MKSLCLVMIVRNESKVIKRCLDNVKDKINYWVIVDTGSEDNTKEIILETLKDIPGELHQQEWVNFGFNRSESLRLAKGKADYLLLCDADENIQFSPQFNIDELSKDAYLISYVGEFDYSVPYLIRGDLNWKYVGVTHEYLDCDIRVEREKLSTITIFDAKDGGFKADKFERDIRLLEQGLLDEPNNSRYKFYLANSYRDVENYEKAIEWYLKRIEDGGWVEEVTVSYERLGSCYEKLNNSEKALYYWLLGYDYNPNRAECLYYAIRHLRRQGKSRLGYHLGLMAEKISYPISDLLFINKSVYDYLLDYEMSINSYWVNDFEKGYQSCKVVFFNCRDAALLDITLRNIFYYKDVFKKDKPYIRGILAKRLQELYPASHELHDKANAIIQLLA</sequence>
<dbReference type="Gene3D" id="1.25.40.10">
    <property type="entry name" value="Tetratricopeptide repeat domain"/>
    <property type="match status" value="1"/>
</dbReference>
<proteinExistence type="inferred from homology"/>
<dbReference type="PROSITE" id="PS50005">
    <property type="entry name" value="TPR"/>
    <property type="match status" value="1"/>
</dbReference>
<comment type="similarity">
    <text evidence="1">Belongs to the glycosyltransferase 2 family. WaaE/KdtX subfamily.</text>
</comment>
<dbReference type="RefSeq" id="WP_126370742.1">
    <property type="nucleotide sequence ID" value="NZ_LR134167.1"/>
</dbReference>
<gene>
    <name evidence="4" type="primary">sunS_2</name>
    <name evidence="4" type="ORF">NCTC3438_00150</name>
</gene>
<dbReference type="InterPro" id="IPR019734">
    <property type="entry name" value="TPR_rpt"/>
</dbReference>
<evidence type="ECO:0000256" key="1">
    <source>
        <dbReference type="ARBA" id="ARBA00038494"/>
    </source>
</evidence>
<dbReference type="InterPro" id="IPR029044">
    <property type="entry name" value="Nucleotide-diphossugar_trans"/>
</dbReference>
<evidence type="ECO:0000259" key="3">
    <source>
        <dbReference type="Pfam" id="PF00535"/>
    </source>
</evidence>
<dbReference type="EMBL" id="LR134167">
    <property type="protein sequence ID" value="VEB21891.1"/>
    <property type="molecule type" value="Genomic_DNA"/>
</dbReference>
<dbReference type="OrthoDB" id="9815923at2"/>
<reference evidence="4 5" key="1">
    <citation type="submission" date="2018-12" db="EMBL/GenBank/DDBJ databases">
        <authorList>
            <consortium name="Pathogen Informatics"/>
        </authorList>
    </citation>
    <scope>NUCLEOTIDE SEQUENCE [LARGE SCALE GENOMIC DNA]</scope>
    <source>
        <strain evidence="4 5">NCTC3438</strain>
    </source>
</reference>
<dbReference type="SUPFAM" id="SSF53448">
    <property type="entry name" value="Nucleotide-diphospho-sugar transferases"/>
    <property type="match status" value="1"/>
</dbReference>
<evidence type="ECO:0000313" key="5">
    <source>
        <dbReference type="Proteomes" id="UP000268198"/>
    </source>
</evidence>
<dbReference type="InterPro" id="IPR011990">
    <property type="entry name" value="TPR-like_helical_dom_sf"/>
</dbReference>
<keyword evidence="4" id="KW-0808">Transferase</keyword>
<keyword evidence="2" id="KW-0802">TPR repeat</keyword>
<dbReference type="PANTHER" id="PTHR43630:SF2">
    <property type="entry name" value="GLYCOSYLTRANSFERASE"/>
    <property type="match status" value="1"/>
</dbReference>
<dbReference type="InterPro" id="IPR001173">
    <property type="entry name" value="Glyco_trans_2-like"/>
</dbReference>
<dbReference type="SUPFAM" id="SSF48452">
    <property type="entry name" value="TPR-like"/>
    <property type="match status" value="1"/>
</dbReference>
<dbReference type="KEGG" id="avt:NCTC3438_00150"/>
<feature type="repeat" description="TPR" evidence="2">
    <location>
        <begin position="224"/>
        <end position="257"/>
    </location>
</feature>
<feature type="domain" description="Glycosyltransferase 2-like" evidence="3">
    <location>
        <begin position="6"/>
        <end position="90"/>
    </location>
</feature>
<accession>A0A447SNE9</accession>
<dbReference type="GO" id="GO:0016757">
    <property type="term" value="F:glycosyltransferase activity"/>
    <property type="evidence" value="ECO:0007669"/>
    <property type="project" value="UniProtKB-KW"/>
</dbReference>
<keyword evidence="5" id="KW-1185">Reference proteome</keyword>
<name>A0A447SNE9_AVIVO</name>
<protein>
    <submittedName>
        <fullName evidence="4">SPBc2 prophage-derived glycosyltransferase SunS</fullName>
        <ecNumber evidence="4">2.4.1.-</ecNumber>
    </submittedName>
</protein>
<dbReference type="Pfam" id="PF00535">
    <property type="entry name" value="Glycos_transf_2"/>
    <property type="match status" value="1"/>
</dbReference>
<dbReference type="AlphaFoldDB" id="A0A447SNE9"/>
<dbReference type="Proteomes" id="UP000268198">
    <property type="component" value="Chromosome"/>
</dbReference>
<dbReference type="Gene3D" id="3.90.550.10">
    <property type="entry name" value="Spore Coat Polysaccharide Biosynthesis Protein SpsA, Chain A"/>
    <property type="match status" value="1"/>
</dbReference>
<evidence type="ECO:0000256" key="2">
    <source>
        <dbReference type="PROSITE-ProRule" id="PRU00339"/>
    </source>
</evidence>
<dbReference type="PANTHER" id="PTHR43630">
    <property type="entry name" value="POLY-BETA-1,6-N-ACETYL-D-GLUCOSAMINE SYNTHASE"/>
    <property type="match status" value="1"/>
</dbReference>